<dbReference type="InParanoid" id="M1D814"/>
<dbReference type="HOGENOM" id="CLU_029307_7_3_1"/>
<feature type="region of interest" description="Disordered" evidence="1">
    <location>
        <begin position="25"/>
        <end position="48"/>
    </location>
</feature>
<feature type="region of interest" description="Disordered" evidence="1">
    <location>
        <begin position="81"/>
        <end position="111"/>
    </location>
</feature>
<dbReference type="PaxDb" id="4113-PGSC0003DMT400084780"/>
<evidence type="ECO:0000313" key="3">
    <source>
        <dbReference type="Proteomes" id="UP000011115"/>
    </source>
</evidence>
<reference evidence="2" key="2">
    <citation type="submission" date="2015-06" db="UniProtKB">
        <authorList>
            <consortium name="EnsemblPlants"/>
        </authorList>
    </citation>
    <scope>IDENTIFICATION</scope>
    <source>
        <strain evidence="2">DM1-3 516 R44</strain>
    </source>
</reference>
<protein>
    <submittedName>
        <fullName evidence="2">Uncharacterized protein</fullName>
    </submittedName>
</protein>
<organism evidence="2 3">
    <name type="scientific">Solanum tuberosum</name>
    <name type="common">Potato</name>
    <dbReference type="NCBI Taxonomy" id="4113"/>
    <lineage>
        <taxon>Eukaryota</taxon>
        <taxon>Viridiplantae</taxon>
        <taxon>Streptophyta</taxon>
        <taxon>Embryophyta</taxon>
        <taxon>Tracheophyta</taxon>
        <taxon>Spermatophyta</taxon>
        <taxon>Magnoliopsida</taxon>
        <taxon>eudicotyledons</taxon>
        <taxon>Gunneridae</taxon>
        <taxon>Pentapetalae</taxon>
        <taxon>asterids</taxon>
        <taxon>lamiids</taxon>
        <taxon>Solanales</taxon>
        <taxon>Solanaceae</taxon>
        <taxon>Solanoideae</taxon>
        <taxon>Solaneae</taxon>
        <taxon>Solanum</taxon>
    </lineage>
</organism>
<proteinExistence type="predicted"/>
<keyword evidence="3" id="KW-1185">Reference proteome</keyword>
<dbReference type="Gramene" id="PGSC0003DMT400084780">
    <property type="protein sequence ID" value="PGSC0003DMT400084780"/>
    <property type="gene ID" value="PGSC0003DMG400034351"/>
</dbReference>
<evidence type="ECO:0000313" key="2">
    <source>
        <dbReference type="EnsemblPlants" id="PGSC0003DMT400084780"/>
    </source>
</evidence>
<name>M1D814_SOLTU</name>
<dbReference type="Proteomes" id="UP000011115">
    <property type="component" value="Unassembled WGS sequence"/>
</dbReference>
<dbReference type="EnsemblPlants" id="PGSC0003DMT400084780">
    <property type="protein sequence ID" value="PGSC0003DMT400084780"/>
    <property type="gene ID" value="PGSC0003DMG400034351"/>
</dbReference>
<dbReference type="AlphaFoldDB" id="M1D814"/>
<sequence>MGRPKFAGRNMSPRHIRARNFERDAKKAEIAKERRENKKAGRSRRIPIDPTIPSWKHGFFTAIHSFLVAHDLDNYRKSVAAESSGETPETIVNFQADASGIDAQTEESRLR</sequence>
<evidence type="ECO:0000256" key="1">
    <source>
        <dbReference type="SAM" id="MobiDB-lite"/>
    </source>
</evidence>
<accession>M1D814</accession>
<feature type="compositionally biased region" description="Polar residues" evidence="1">
    <location>
        <begin position="84"/>
        <end position="93"/>
    </location>
</feature>
<feature type="compositionally biased region" description="Basic and acidic residues" evidence="1">
    <location>
        <begin position="25"/>
        <end position="39"/>
    </location>
</feature>
<reference evidence="3" key="1">
    <citation type="journal article" date="2011" name="Nature">
        <title>Genome sequence and analysis of the tuber crop potato.</title>
        <authorList>
            <consortium name="The Potato Genome Sequencing Consortium"/>
        </authorList>
    </citation>
    <scope>NUCLEOTIDE SEQUENCE [LARGE SCALE GENOMIC DNA]</scope>
    <source>
        <strain evidence="3">cv. DM1-3 516 R44</strain>
    </source>
</reference>